<protein>
    <recommendedName>
        <fullName evidence="4">Small ribosomal subunit protein uS9m</fullName>
    </recommendedName>
    <alternativeName>
        <fullName evidence="5">37S ribosomal protein S9, mitochondrial</fullName>
    </alternativeName>
</protein>
<dbReference type="GO" id="GO:0005763">
    <property type="term" value="C:mitochondrial small ribosomal subunit"/>
    <property type="evidence" value="ECO:0007669"/>
    <property type="project" value="TreeGrafter"/>
</dbReference>
<dbReference type="InterPro" id="IPR020568">
    <property type="entry name" value="Ribosomal_Su5_D2-typ_SF"/>
</dbReference>
<dbReference type="PANTHER" id="PTHR21569:SF1">
    <property type="entry name" value="SMALL RIBOSOMAL SUBUNIT PROTEIN US9M"/>
    <property type="match status" value="1"/>
</dbReference>
<dbReference type="NCBIfam" id="NF001099">
    <property type="entry name" value="PRK00132.1"/>
    <property type="match status" value="1"/>
</dbReference>
<evidence type="ECO:0000256" key="3">
    <source>
        <dbReference type="ARBA" id="ARBA00023274"/>
    </source>
</evidence>
<dbReference type="InterPro" id="IPR014721">
    <property type="entry name" value="Ribsml_uS5_D2-typ_fold_subgr"/>
</dbReference>
<keyword evidence="7" id="KW-1185">Reference proteome</keyword>
<dbReference type="OrthoDB" id="10254627at2759"/>
<dbReference type="InterPro" id="IPR000754">
    <property type="entry name" value="Ribosomal_uS9"/>
</dbReference>
<keyword evidence="3" id="KW-0687">Ribonucleoprotein</keyword>
<evidence type="ECO:0000256" key="1">
    <source>
        <dbReference type="ARBA" id="ARBA00005251"/>
    </source>
</evidence>
<dbReference type="AlphaFoldDB" id="A0A6A6GWL7"/>
<keyword evidence="2" id="KW-0689">Ribosomal protein</keyword>
<dbReference type="SUPFAM" id="SSF54211">
    <property type="entry name" value="Ribosomal protein S5 domain 2-like"/>
    <property type="match status" value="1"/>
</dbReference>
<dbReference type="Proteomes" id="UP000800092">
    <property type="component" value="Unassembled WGS sequence"/>
</dbReference>
<dbReference type="Gene3D" id="3.30.230.10">
    <property type="match status" value="1"/>
</dbReference>
<comment type="similarity">
    <text evidence="1">Belongs to the universal ribosomal protein uS9 family.</text>
</comment>
<dbReference type="GO" id="GO:0006412">
    <property type="term" value="P:translation"/>
    <property type="evidence" value="ECO:0007669"/>
    <property type="project" value="InterPro"/>
</dbReference>
<sequence>MKGYESLHSFYSPLRISTRPISRRRCFQGPRHTRPFSSSTRAAIAAPEIQFDGDASGRASLLQRARIVPASPSYFTAKPEFTDSLLNLQALLRKYEALPVLAPGHAPRVAWKTHAQFMLTSTEPVRVARYSRILKVLHRLNYIHPSLMPEEVAEAMQVYKRDVNPYDKVKQPVIIDQSGRARGLGRRKTSSAVAWVVEGDGEVMVNGKSLSQAFGRIHDRESAIWPLKVTDRVDRYNIWALVKGGGTTGQAEAMTLAVANGLMVHEPDLKPTLRRAGCVTRDARMVERKKHGKLKARKMPAWVKR</sequence>
<accession>A0A6A6GWL7</accession>
<dbReference type="PANTHER" id="PTHR21569">
    <property type="entry name" value="RIBOSOMAL PROTEIN S9"/>
    <property type="match status" value="1"/>
</dbReference>
<reference evidence="6" key="1">
    <citation type="journal article" date="2020" name="Stud. Mycol.">
        <title>101 Dothideomycetes genomes: a test case for predicting lifestyles and emergence of pathogens.</title>
        <authorList>
            <person name="Haridas S."/>
            <person name="Albert R."/>
            <person name="Binder M."/>
            <person name="Bloem J."/>
            <person name="Labutti K."/>
            <person name="Salamov A."/>
            <person name="Andreopoulos B."/>
            <person name="Baker S."/>
            <person name="Barry K."/>
            <person name="Bills G."/>
            <person name="Bluhm B."/>
            <person name="Cannon C."/>
            <person name="Castanera R."/>
            <person name="Culley D."/>
            <person name="Daum C."/>
            <person name="Ezra D."/>
            <person name="Gonzalez J."/>
            <person name="Henrissat B."/>
            <person name="Kuo A."/>
            <person name="Liang C."/>
            <person name="Lipzen A."/>
            <person name="Lutzoni F."/>
            <person name="Magnuson J."/>
            <person name="Mondo S."/>
            <person name="Nolan M."/>
            <person name="Ohm R."/>
            <person name="Pangilinan J."/>
            <person name="Park H.-J."/>
            <person name="Ramirez L."/>
            <person name="Alfaro M."/>
            <person name="Sun H."/>
            <person name="Tritt A."/>
            <person name="Yoshinaga Y."/>
            <person name="Zwiers L.-H."/>
            <person name="Turgeon B."/>
            <person name="Goodwin S."/>
            <person name="Spatafora J."/>
            <person name="Crous P."/>
            <person name="Grigoriev I."/>
        </authorList>
    </citation>
    <scope>NUCLEOTIDE SEQUENCE</scope>
    <source>
        <strain evidence="6">Tuck. ex Michener</strain>
    </source>
</reference>
<dbReference type="FunFam" id="3.30.230.10:FF:000001">
    <property type="entry name" value="30S ribosomal protein S9"/>
    <property type="match status" value="1"/>
</dbReference>
<proteinExistence type="inferred from homology"/>
<dbReference type="Pfam" id="PF00380">
    <property type="entry name" value="Ribosomal_S9"/>
    <property type="match status" value="1"/>
</dbReference>
<evidence type="ECO:0000256" key="2">
    <source>
        <dbReference type="ARBA" id="ARBA00022980"/>
    </source>
</evidence>
<dbReference type="GO" id="GO:0003723">
    <property type="term" value="F:RNA binding"/>
    <property type="evidence" value="ECO:0007669"/>
    <property type="project" value="TreeGrafter"/>
</dbReference>
<name>A0A6A6GWL7_VIRVR</name>
<evidence type="ECO:0000256" key="5">
    <source>
        <dbReference type="ARBA" id="ARBA00042623"/>
    </source>
</evidence>
<dbReference type="GO" id="GO:0003735">
    <property type="term" value="F:structural constituent of ribosome"/>
    <property type="evidence" value="ECO:0007669"/>
    <property type="project" value="InterPro"/>
</dbReference>
<evidence type="ECO:0000313" key="7">
    <source>
        <dbReference type="Proteomes" id="UP000800092"/>
    </source>
</evidence>
<organism evidence="6 7">
    <name type="scientific">Viridothelium virens</name>
    <name type="common">Speckled blister lichen</name>
    <name type="synonym">Trypethelium virens</name>
    <dbReference type="NCBI Taxonomy" id="1048519"/>
    <lineage>
        <taxon>Eukaryota</taxon>
        <taxon>Fungi</taxon>
        <taxon>Dikarya</taxon>
        <taxon>Ascomycota</taxon>
        <taxon>Pezizomycotina</taxon>
        <taxon>Dothideomycetes</taxon>
        <taxon>Dothideomycetes incertae sedis</taxon>
        <taxon>Trypetheliales</taxon>
        <taxon>Trypetheliaceae</taxon>
        <taxon>Viridothelium</taxon>
    </lineage>
</organism>
<dbReference type="EMBL" id="ML991856">
    <property type="protein sequence ID" value="KAF2229713.1"/>
    <property type="molecule type" value="Genomic_DNA"/>
</dbReference>
<dbReference type="InterPro" id="IPR023035">
    <property type="entry name" value="Ribosomal_uS9_bac/plastid"/>
</dbReference>
<gene>
    <name evidence="6" type="ORF">EV356DRAFT_520689</name>
</gene>
<evidence type="ECO:0000256" key="4">
    <source>
        <dbReference type="ARBA" id="ARBA00039318"/>
    </source>
</evidence>
<evidence type="ECO:0000313" key="6">
    <source>
        <dbReference type="EMBL" id="KAF2229713.1"/>
    </source>
</evidence>